<reference evidence="2 3" key="1">
    <citation type="submission" date="2020-08" db="EMBL/GenBank/DDBJ databases">
        <title>Genomic Encyclopedia of Type Strains, Phase IV (KMG-IV): sequencing the most valuable type-strain genomes for metagenomic binning, comparative biology and taxonomic classification.</title>
        <authorList>
            <person name="Goeker M."/>
        </authorList>
    </citation>
    <scope>NUCLEOTIDE SEQUENCE [LARGE SCALE GENOMIC DNA]</scope>
    <source>
        <strain evidence="2 3">DSM 19512</strain>
    </source>
</reference>
<protein>
    <submittedName>
        <fullName evidence="2">Biotin operon repressor</fullName>
    </submittedName>
</protein>
<accession>A0A7W6F3S0</accession>
<dbReference type="InterPro" id="IPR036390">
    <property type="entry name" value="WH_DNA-bd_sf"/>
</dbReference>
<evidence type="ECO:0000313" key="3">
    <source>
        <dbReference type="Proteomes" id="UP000538670"/>
    </source>
</evidence>
<dbReference type="Proteomes" id="UP000538670">
    <property type="component" value="Unassembled WGS sequence"/>
</dbReference>
<dbReference type="EMBL" id="JACIDH010000012">
    <property type="protein sequence ID" value="MBB3880122.1"/>
    <property type="molecule type" value="Genomic_DNA"/>
</dbReference>
<feature type="region of interest" description="Disordered" evidence="1">
    <location>
        <begin position="246"/>
        <end position="294"/>
    </location>
</feature>
<dbReference type="SUPFAM" id="SSF46785">
    <property type="entry name" value="Winged helix' DNA-binding domain"/>
    <property type="match status" value="1"/>
</dbReference>
<dbReference type="RefSeq" id="WP_183952238.1">
    <property type="nucleotide sequence ID" value="NZ_JACIDH010000012.1"/>
</dbReference>
<evidence type="ECO:0000313" key="2">
    <source>
        <dbReference type="EMBL" id="MBB3880122.1"/>
    </source>
</evidence>
<proteinExistence type="predicted"/>
<dbReference type="Pfam" id="PF13730">
    <property type="entry name" value="HTH_36"/>
    <property type="match status" value="1"/>
</dbReference>
<organism evidence="2 3">
    <name type="scientific">Sphingomonas pseudosanguinis</name>
    <dbReference type="NCBI Taxonomy" id="413712"/>
    <lineage>
        <taxon>Bacteria</taxon>
        <taxon>Pseudomonadati</taxon>
        <taxon>Pseudomonadota</taxon>
        <taxon>Alphaproteobacteria</taxon>
        <taxon>Sphingomonadales</taxon>
        <taxon>Sphingomonadaceae</taxon>
        <taxon>Sphingomonas</taxon>
    </lineage>
</organism>
<gene>
    <name evidence="2" type="ORF">GGR48_002565</name>
</gene>
<evidence type="ECO:0000256" key="1">
    <source>
        <dbReference type="SAM" id="MobiDB-lite"/>
    </source>
</evidence>
<keyword evidence="3" id="KW-1185">Reference proteome</keyword>
<name>A0A7W6F3S0_9SPHN</name>
<sequence length="294" mass="32110">MTAFTFGEATTRALAQAAATRSGTSVRVGHRTGARVRRDSIEAGTFEDMFFATPAKGECDRLIRMARTALDAGRRIKREARGQGRALTGPEQALASLTAGAVRVYEELCTLARLNAGRVYPSYDRLAAATALGRATVARALQILEDAGFLVRQRRFRRVEGEGPGPRWEQTSNAYRPVVPKRLLSLLPRWLRPAPVPDDALQHVAEQAEEQERLKAQLTCRELARFTVGGALGRVLARLGGALDRQTPVRESHTNPEPLPNLFERETDASPLSGETPFSHRGLSEISATNGTVC</sequence>
<dbReference type="AlphaFoldDB" id="A0A7W6F3S0"/>
<comment type="caution">
    <text evidence="2">The sequence shown here is derived from an EMBL/GenBank/DDBJ whole genome shotgun (WGS) entry which is preliminary data.</text>
</comment>